<dbReference type="OrthoDB" id="2971908at2759"/>
<feature type="compositionally biased region" description="Basic and acidic residues" evidence="1">
    <location>
        <begin position="304"/>
        <end position="313"/>
    </location>
</feature>
<feature type="region of interest" description="Disordered" evidence="1">
    <location>
        <begin position="25"/>
        <end position="69"/>
    </location>
</feature>
<sequence length="424" mass="45544">MRRVSAGARKLLAQPVRWNSTVELLPKSQQEPADPPTPLAAKPDAPRADAPPATRRFPQLRVDDGTPYAPNLDDIAAKAAQGSLSARLAAARAAGTQKPAQDSALPITTPTVSQENLDGPAETARTFPTPQSPQDRRLEFTLARRAERLAREAAASQSPSFPVGTHTFTPTSFPPSPEESQAGIDAGILRRREAIAARRAERLVRDAKAGMVAARVPQPRTPNRAQTPEIMAALEQGQNPQFGMGRGFTARGGMRGRGRGGLAPQTGRGWDDTGSPTGRGRGGMGMRGSTRGGRGRGGGRRRSNRDGEGPRNEEEFMKEIEDWLEADDVHLASSLAPELPTSNLHRELRPRTPASKPAHPQVLRENVGGDYSRFVPQNPQLFIASARKIGPVTHSSVILAHAKQVVLENRTLAKEVVESVARAS</sequence>
<feature type="compositionally biased region" description="Low complexity" evidence="1">
    <location>
        <begin position="39"/>
        <end position="57"/>
    </location>
</feature>
<feature type="compositionally biased region" description="Basic residues" evidence="1">
    <location>
        <begin position="293"/>
        <end position="303"/>
    </location>
</feature>
<reference evidence="2" key="1">
    <citation type="submission" date="2020-05" db="EMBL/GenBank/DDBJ databases">
        <title>Mycena genomes resolve the evolution of fungal bioluminescence.</title>
        <authorList>
            <person name="Tsai I.J."/>
        </authorList>
    </citation>
    <scope>NUCLEOTIDE SEQUENCE</scope>
    <source>
        <strain evidence="2">CCC161011</strain>
    </source>
</reference>
<dbReference type="EMBL" id="JACAZI010000012">
    <property type="protein sequence ID" value="KAF7347565.1"/>
    <property type="molecule type" value="Genomic_DNA"/>
</dbReference>
<dbReference type="Proteomes" id="UP000620124">
    <property type="component" value="Unassembled WGS sequence"/>
</dbReference>
<evidence type="ECO:0000256" key="1">
    <source>
        <dbReference type="SAM" id="MobiDB-lite"/>
    </source>
</evidence>
<dbReference type="AlphaFoldDB" id="A0A8H6XT13"/>
<protein>
    <submittedName>
        <fullName evidence="2">Uncharacterized protein</fullName>
    </submittedName>
</protein>
<evidence type="ECO:0000313" key="2">
    <source>
        <dbReference type="EMBL" id="KAF7347565.1"/>
    </source>
</evidence>
<feature type="region of interest" description="Disordered" evidence="1">
    <location>
        <begin position="149"/>
        <end position="181"/>
    </location>
</feature>
<gene>
    <name evidence="2" type="ORF">MVEN_01513000</name>
</gene>
<feature type="region of interest" description="Disordered" evidence="1">
    <location>
        <begin position="83"/>
        <end position="137"/>
    </location>
</feature>
<accession>A0A8H6XT13</accession>
<feature type="region of interest" description="Disordered" evidence="1">
    <location>
        <begin position="254"/>
        <end position="313"/>
    </location>
</feature>
<organism evidence="2 3">
    <name type="scientific">Mycena venus</name>
    <dbReference type="NCBI Taxonomy" id="2733690"/>
    <lineage>
        <taxon>Eukaryota</taxon>
        <taxon>Fungi</taxon>
        <taxon>Dikarya</taxon>
        <taxon>Basidiomycota</taxon>
        <taxon>Agaricomycotina</taxon>
        <taxon>Agaricomycetes</taxon>
        <taxon>Agaricomycetidae</taxon>
        <taxon>Agaricales</taxon>
        <taxon>Marasmiineae</taxon>
        <taxon>Mycenaceae</taxon>
        <taxon>Mycena</taxon>
    </lineage>
</organism>
<proteinExistence type="predicted"/>
<feature type="compositionally biased region" description="Low complexity" evidence="1">
    <location>
        <begin position="83"/>
        <end position="95"/>
    </location>
</feature>
<keyword evidence="3" id="KW-1185">Reference proteome</keyword>
<comment type="caution">
    <text evidence="2">The sequence shown here is derived from an EMBL/GenBank/DDBJ whole genome shotgun (WGS) entry which is preliminary data.</text>
</comment>
<feature type="compositionally biased region" description="Polar residues" evidence="1">
    <location>
        <begin position="106"/>
        <end position="116"/>
    </location>
</feature>
<name>A0A8H6XT13_9AGAR</name>
<feature type="compositionally biased region" description="Gly residues" evidence="1">
    <location>
        <begin position="277"/>
        <end position="292"/>
    </location>
</feature>
<evidence type="ECO:0000313" key="3">
    <source>
        <dbReference type="Proteomes" id="UP000620124"/>
    </source>
</evidence>